<sequence>MKILFTANSSFNLVNFRAGLLRALFDAGHEVVALVPHDEYTDRLKETFHCKIVEFKLDRRGKSPLRETQSLAQIIAATRRTQPDAIISYTIKNNLYGGAAARLTGIPILPNITGLGTLFSDRGFLAGFAREMYRIVLRNAPVVFFQNTQDRDQFLKAGIIAPDQAYLLPGSGVDLARFTVVQMPDRARRAPVFLLIGRLLWQKGIGEFVEAARRVRAQYPESEFCICGGFEAPSRAAVSRRVMEDWVHEGIVRYFGKQMDINPIIAQCDCVVLPTYYREGTPRSLLEAAACGRPVITTDMPGCRDVVIDGLTGFAVAPADIDDLTRAMLAIADCGRTKRTMMGRAGRAHIEENYDERLVIQAYLNALGRLGHPASTGVPVVSPE</sequence>
<dbReference type="Pfam" id="PF13692">
    <property type="entry name" value="Glyco_trans_1_4"/>
    <property type="match status" value="1"/>
</dbReference>
<proteinExistence type="predicted"/>
<gene>
    <name evidence="2" type="ORF">JAO82_10245</name>
</gene>
<dbReference type="Gene3D" id="3.40.50.2000">
    <property type="entry name" value="Glycogen Phosphorylase B"/>
    <property type="match status" value="2"/>
</dbReference>
<dbReference type="SUPFAM" id="SSF53756">
    <property type="entry name" value="UDP-Glycosyltransferase/glycogen phosphorylase"/>
    <property type="match status" value="1"/>
</dbReference>
<keyword evidence="3" id="KW-1185">Reference proteome</keyword>
<dbReference type="Proteomes" id="UP000613255">
    <property type="component" value="Unassembled WGS sequence"/>
</dbReference>
<comment type="caution">
    <text evidence="2">The sequence shown here is derived from an EMBL/GenBank/DDBJ whole genome shotgun (WGS) entry which is preliminary data.</text>
</comment>
<dbReference type="AlphaFoldDB" id="A0A934HSX1"/>
<dbReference type="PANTHER" id="PTHR12526:SF638">
    <property type="entry name" value="SPORE COAT PROTEIN SA"/>
    <property type="match status" value="1"/>
</dbReference>
<protein>
    <submittedName>
        <fullName evidence="2">Glycosyltransferase family 4 protein</fullName>
    </submittedName>
</protein>
<organism evidence="2 3">
    <name type="scientific">Pontibaca salina</name>
    <dbReference type="NCBI Taxonomy" id="2795731"/>
    <lineage>
        <taxon>Bacteria</taxon>
        <taxon>Pseudomonadati</taxon>
        <taxon>Pseudomonadota</taxon>
        <taxon>Alphaproteobacteria</taxon>
        <taxon>Rhodobacterales</taxon>
        <taxon>Roseobacteraceae</taxon>
        <taxon>Pontibaca</taxon>
    </lineage>
</organism>
<evidence type="ECO:0000313" key="2">
    <source>
        <dbReference type="EMBL" id="MBI6630261.1"/>
    </source>
</evidence>
<dbReference type="EMBL" id="JAEIJD010000007">
    <property type="protein sequence ID" value="MBI6630261.1"/>
    <property type="molecule type" value="Genomic_DNA"/>
</dbReference>
<dbReference type="GO" id="GO:0016757">
    <property type="term" value="F:glycosyltransferase activity"/>
    <property type="evidence" value="ECO:0007669"/>
    <property type="project" value="UniProtKB-ARBA"/>
</dbReference>
<dbReference type="RefSeq" id="WP_198686281.1">
    <property type="nucleotide sequence ID" value="NZ_JAEIJD010000007.1"/>
</dbReference>
<evidence type="ECO:0000313" key="3">
    <source>
        <dbReference type="Proteomes" id="UP000613255"/>
    </source>
</evidence>
<dbReference type="CDD" id="cd03808">
    <property type="entry name" value="GT4_CapM-like"/>
    <property type="match status" value="1"/>
</dbReference>
<reference evidence="2" key="1">
    <citation type="submission" date="2020-12" db="EMBL/GenBank/DDBJ databases">
        <title>Pontibaca salina gen. nov., sp. nov., isolated from marine sediment.</title>
        <authorList>
            <person name="Bo J."/>
            <person name="Wang S."/>
            <person name="Song X."/>
            <person name="Du Z."/>
        </authorList>
    </citation>
    <scope>NUCLEOTIDE SEQUENCE</scope>
    <source>
        <strain evidence="2">S1109L</strain>
    </source>
</reference>
<dbReference type="PANTHER" id="PTHR12526">
    <property type="entry name" value="GLYCOSYLTRANSFERASE"/>
    <property type="match status" value="1"/>
</dbReference>
<evidence type="ECO:0000259" key="1">
    <source>
        <dbReference type="Pfam" id="PF13579"/>
    </source>
</evidence>
<feature type="domain" description="Glycosyltransferase subfamily 4-like N-terminal" evidence="1">
    <location>
        <begin position="19"/>
        <end position="162"/>
    </location>
</feature>
<dbReference type="Pfam" id="PF13579">
    <property type="entry name" value="Glyco_trans_4_4"/>
    <property type="match status" value="1"/>
</dbReference>
<dbReference type="InterPro" id="IPR028098">
    <property type="entry name" value="Glyco_trans_4-like_N"/>
</dbReference>
<accession>A0A934HSX1</accession>
<name>A0A934HSX1_9RHOB</name>